<accession>A0AB35FDY6</accession>
<dbReference type="Pfam" id="PF08240">
    <property type="entry name" value="ADH_N"/>
    <property type="match status" value="1"/>
</dbReference>
<name>A0AB35FDY6_9HYPH</name>
<dbReference type="GO" id="GO:0008270">
    <property type="term" value="F:zinc ion binding"/>
    <property type="evidence" value="ECO:0007669"/>
    <property type="project" value="InterPro"/>
</dbReference>
<keyword evidence="3" id="KW-0963">Cytoplasm</keyword>
<dbReference type="PROSITE" id="PS01162">
    <property type="entry name" value="QOR_ZETA_CRYSTAL"/>
    <property type="match status" value="1"/>
</dbReference>
<proteinExistence type="predicted"/>
<dbReference type="Gene3D" id="3.90.180.10">
    <property type="entry name" value="Medium-chain alcohol dehydrogenases, catalytic domain"/>
    <property type="match status" value="1"/>
</dbReference>
<dbReference type="InterPro" id="IPR051603">
    <property type="entry name" value="Zinc-ADH_QOR/CCCR"/>
</dbReference>
<sequence length="327" mass="34367">MEALILKAHGGVDNFDIVHTGMPSVRSSEVLVRIAAASLNQIDNKIRGGLPIGPDLPGILGCDFAGTVEAIGSDVIDLKPGDEVFGMAGGVKGRGGSLAQYIAADHRLIARKPTNLSMREAAALPLVSLTAWEAIERSGLSANEKVLVHGGAGGVGHIAIQIAKDRQAEIAATVGSEEDADVARVFGASGVVLYKQEKPAEYVKRLTEGEGFAVIIDTVGGANLTNSFEAASLNGRIMTTASRATLDLTPVHNKGLSFGVVFILIPMLYSIGMDRQGKILREIAEMAERGKLRALIDKRQFALADAPEAYRLLEGGKAHGKIVLDIG</sequence>
<comment type="subunit">
    <text evidence="2">Homotetramer.</text>
</comment>
<dbReference type="Proteomes" id="UP000758022">
    <property type="component" value="Unassembled WGS sequence"/>
</dbReference>
<dbReference type="SUPFAM" id="SSF51735">
    <property type="entry name" value="NAD(P)-binding Rossmann-fold domains"/>
    <property type="match status" value="1"/>
</dbReference>
<dbReference type="AlphaFoldDB" id="A0AB35FDY6"/>
<keyword evidence="5" id="KW-0694">RNA-binding</keyword>
<evidence type="ECO:0000256" key="1">
    <source>
        <dbReference type="ARBA" id="ARBA00004496"/>
    </source>
</evidence>
<dbReference type="InterPro" id="IPR013154">
    <property type="entry name" value="ADH-like_N"/>
</dbReference>
<evidence type="ECO:0000256" key="3">
    <source>
        <dbReference type="ARBA" id="ARBA00022490"/>
    </source>
</evidence>
<dbReference type="InterPro" id="IPR020843">
    <property type="entry name" value="ER"/>
</dbReference>
<comment type="caution">
    <text evidence="7">The sequence shown here is derived from an EMBL/GenBank/DDBJ whole genome shotgun (WGS) entry which is preliminary data.</text>
</comment>
<dbReference type="InterPro" id="IPR002364">
    <property type="entry name" value="Quin_OxRdtase/zeta-crystal_CS"/>
</dbReference>
<comment type="subcellular location">
    <subcellularLocation>
        <location evidence="1">Cytoplasm</location>
    </subcellularLocation>
</comment>
<dbReference type="SMART" id="SM00829">
    <property type="entry name" value="PKS_ER"/>
    <property type="match status" value="1"/>
</dbReference>
<dbReference type="Gene3D" id="3.40.50.720">
    <property type="entry name" value="NAD(P)-binding Rossmann-like Domain"/>
    <property type="match status" value="1"/>
</dbReference>
<evidence type="ECO:0000313" key="8">
    <source>
        <dbReference type="Proteomes" id="UP000758022"/>
    </source>
</evidence>
<evidence type="ECO:0000256" key="4">
    <source>
        <dbReference type="ARBA" id="ARBA00022857"/>
    </source>
</evidence>
<evidence type="ECO:0000256" key="5">
    <source>
        <dbReference type="ARBA" id="ARBA00022884"/>
    </source>
</evidence>
<dbReference type="PANTHER" id="PTHR44154:SF1">
    <property type="entry name" value="QUINONE OXIDOREDUCTASE"/>
    <property type="match status" value="1"/>
</dbReference>
<dbReference type="InterPro" id="IPR036291">
    <property type="entry name" value="NAD(P)-bd_dom_sf"/>
</dbReference>
<dbReference type="InterPro" id="IPR011032">
    <property type="entry name" value="GroES-like_sf"/>
</dbReference>
<dbReference type="GO" id="GO:0003723">
    <property type="term" value="F:RNA binding"/>
    <property type="evidence" value="ECO:0007669"/>
    <property type="project" value="UniProtKB-KW"/>
</dbReference>
<reference evidence="7" key="1">
    <citation type="submission" date="2020-04" db="EMBL/GenBank/DDBJ databases">
        <title>Global-level population genomics supports evidence of horizontal gene transfer on evolution of Rhizobia in Lentils.</title>
        <authorList>
            <person name="Gai Y."/>
            <person name="Cook D."/>
            <person name="Riely B."/>
        </authorList>
    </citation>
    <scope>NUCLEOTIDE SEQUENCE</scope>
    <source>
        <strain evidence="7">TLR9</strain>
    </source>
</reference>
<organism evidence="7 8">
    <name type="scientific">Rhizobium laguerreae</name>
    <dbReference type="NCBI Taxonomy" id="1076926"/>
    <lineage>
        <taxon>Bacteria</taxon>
        <taxon>Pseudomonadati</taxon>
        <taxon>Pseudomonadota</taxon>
        <taxon>Alphaproteobacteria</taxon>
        <taxon>Hyphomicrobiales</taxon>
        <taxon>Rhizobiaceae</taxon>
        <taxon>Rhizobium/Agrobacterium group</taxon>
        <taxon>Rhizobium</taxon>
    </lineage>
</organism>
<dbReference type="GO" id="GO:0005737">
    <property type="term" value="C:cytoplasm"/>
    <property type="evidence" value="ECO:0007669"/>
    <property type="project" value="UniProtKB-SubCell"/>
</dbReference>
<evidence type="ECO:0000259" key="6">
    <source>
        <dbReference type="SMART" id="SM00829"/>
    </source>
</evidence>
<feature type="domain" description="Enoyl reductase (ER)" evidence="6">
    <location>
        <begin position="10"/>
        <end position="324"/>
    </location>
</feature>
<dbReference type="EMBL" id="JAAXQQ010000004">
    <property type="protein sequence ID" value="MBY3064560.1"/>
    <property type="molecule type" value="Genomic_DNA"/>
</dbReference>
<evidence type="ECO:0000313" key="7">
    <source>
        <dbReference type="EMBL" id="MBY3064560.1"/>
    </source>
</evidence>
<protein>
    <submittedName>
        <fullName evidence="7">Zinc-binding dehydrogenase</fullName>
    </submittedName>
</protein>
<gene>
    <name evidence="7" type="ORF">HFO74_14120</name>
</gene>
<dbReference type="GO" id="GO:0016491">
    <property type="term" value="F:oxidoreductase activity"/>
    <property type="evidence" value="ECO:0007669"/>
    <property type="project" value="InterPro"/>
</dbReference>
<keyword evidence="4" id="KW-0521">NADP</keyword>
<dbReference type="SUPFAM" id="SSF50129">
    <property type="entry name" value="GroES-like"/>
    <property type="match status" value="1"/>
</dbReference>
<dbReference type="RefSeq" id="WP_221979029.1">
    <property type="nucleotide sequence ID" value="NZ_JAAXQQ010000004.1"/>
</dbReference>
<dbReference type="Pfam" id="PF13602">
    <property type="entry name" value="ADH_zinc_N_2"/>
    <property type="match status" value="1"/>
</dbReference>
<evidence type="ECO:0000256" key="2">
    <source>
        <dbReference type="ARBA" id="ARBA00011881"/>
    </source>
</evidence>
<dbReference type="PANTHER" id="PTHR44154">
    <property type="entry name" value="QUINONE OXIDOREDUCTASE"/>
    <property type="match status" value="1"/>
</dbReference>